<accession>A0A7M7KFG6</accession>
<dbReference type="KEGG" id="vde:111252413"/>
<evidence type="ECO:0000259" key="14">
    <source>
        <dbReference type="PROSITE" id="PS50011"/>
    </source>
</evidence>
<dbReference type="CTD" id="40232"/>
<dbReference type="SMART" id="SM00220">
    <property type="entry name" value="S_TKc"/>
    <property type="match status" value="1"/>
</dbReference>
<dbReference type="SUPFAM" id="SSF56112">
    <property type="entry name" value="Protein kinase-like (PK-like)"/>
    <property type="match status" value="1"/>
</dbReference>
<dbReference type="GO" id="GO:0004674">
    <property type="term" value="F:protein serine/threonine kinase activity"/>
    <property type="evidence" value="ECO:0007669"/>
    <property type="project" value="UniProtKB-KW"/>
</dbReference>
<dbReference type="CDD" id="cd13117">
    <property type="entry name" value="POLO_box_2"/>
    <property type="match status" value="1"/>
</dbReference>
<feature type="domain" description="POLO box" evidence="15">
    <location>
        <begin position="478"/>
        <end position="559"/>
    </location>
</feature>
<dbReference type="Proteomes" id="UP000594260">
    <property type="component" value="Unplaced"/>
</dbReference>
<comment type="subcellular location">
    <subcellularLocation>
        <location evidence="1">Cytoplasm</location>
        <location evidence="1">Cytoskeleton</location>
        <location evidence="1">Microtubule organizing center</location>
        <location evidence="1">Centrosome</location>
    </subcellularLocation>
</comment>
<keyword evidence="5" id="KW-0677">Repeat</keyword>
<comment type="catalytic activity">
    <reaction evidence="11">
        <text>L-seryl-[protein] + ATP = O-phospho-L-seryl-[protein] + ADP + H(+)</text>
        <dbReference type="Rhea" id="RHEA:17989"/>
        <dbReference type="Rhea" id="RHEA-COMP:9863"/>
        <dbReference type="Rhea" id="RHEA-COMP:11604"/>
        <dbReference type="ChEBI" id="CHEBI:15378"/>
        <dbReference type="ChEBI" id="CHEBI:29999"/>
        <dbReference type="ChEBI" id="CHEBI:30616"/>
        <dbReference type="ChEBI" id="CHEBI:83421"/>
        <dbReference type="ChEBI" id="CHEBI:456216"/>
        <dbReference type="EC" id="2.7.11.21"/>
    </reaction>
</comment>
<evidence type="ECO:0000256" key="13">
    <source>
        <dbReference type="RuleBase" id="RU361162"/>
    </source>
</evidence>
<dbReference type="PANTHER" id="PTHR24345:SF93">
    <property type="entry name" value="SERINE_THREONINE-PROTEIN KINASE PLK1"/>
    <property type="match status" value="1"/>
</dbReference>
<dbReference type="GO" id="GO:0005737">
    <property type="term" value="C:cytoplasm"/>
    <property type="evidence" value="ECO:0007669"/>
    <property type="project" value="TreeGrafter"/>
</dbReference>
<dbReference type="FunCoup" id="A0A7M7KFG6">
    <property type="interactions" value="434"/>
</dbReference>
<dbReference type="CDD" id="cd13118">
    <property type="entry name" value="POLO_box_1"/>
    <property type="match status" value="1"/>
</dbReference>
<dbReference type="InParanoid" id="A0A7M7KFG6"/>
<dbReference type="GeneID" id="111252413"/>
<keyword evidence="6 12" id="KW-0547">Nucleotide-binding</keyword>
<evidence type="ECO:0000256" key="8">
    <source>
        <dbReference type="ARBA" id="ARBA00022840"/>
    </source>
</evidence>
<dbReference type="PROSITE" id="PS00107">
    <property type="entry name" value="PROTEIN_KINASE_ATP"/>
    <property type="match status" value="1"/>
</dbReference>
<evidence type="ECO:0000256" key="11">
    <source>
        <dbReference type="ARBA" id="ARBA00048347"/>
    </source>
</evidence>
<keyword evidence="8 12" id="KW-0067">ATP-binding</keyword>
<dbReference type="InterPro" id="IPR000719">
    <property type="entry name" value="Prot_kinase_dom"/>
</dbReference>
<dbReference type="PANTHER" id="PTHR24345">
    <property type="entry name" value="SERINE/THREONINE-PROTEIN KINASE PLK"/>
    <property type="match status" value="1"/>
</dbReference>
<dbReference type="InterPro" id="IPR011009">
    <property type="entry name" value="Kinase-like_dom_sf"/>
</dbReference>
<dbReference type="GO" id="GO:0007052">
    <property type="term" value="P:mitotic spindle organization"/>
    <property type="evidence" value="ECO:0007669"/>
    <property type="project" value="TreeGrafter"/>
</dbReference>
<dbReference type="EnsemblMetazoa" id="XM_022810257">
    <property type="protein sequence ID" value="XP_022665992"/>
    <property type="gene ID" value="LOC111252413"/>
</dbReference>
<dbReference type="InterPro" id="IPR036947">
    <property type="entry name" value="POLO_box_dom_sf"/>
</dbReference>
<dbReference type="PROSITE" id="PS00108">
    <property type="entry name" value="PROTEIN_KINASE_ST"/>
    <property type="match status" value="1"/>
</dbReference>
<dbReference type="GO" id="GO:0000776">
    <property type="term" value="C:kinetochore"/>
    <property type="evidence" value="ECO:0007669"/>
    <property type="project" value="TreeGrafter"/>
</dbReference>
<evidence type="ECO:0000256" key="7">
    <source>
        <dbReference type="ARBA" id="ARBA00022777"/>
    </source>
</evidence>
<dbReference type="Pfam" id="PF00069">
    <property type="entry name" value="Pkinase"/>
    <property type="match status" value="1"/>
</dbReference>
<feature type="domain" description="POLO box" evidence="15">
    <location>
        <begin position="379"/>
        <end position="456"/>
    </location>
</feature>
<dbReference type="GO" id="GO:0005634">
    <property type="term" value="C:nucleus"/>
    <property type="evidence" value="ECO:0007669"/>
    <property type="project" value="TreeGrafter"/>
</dbReference>
<evidence type="ECO:0000256" key="4">
    <source>
        <dbReference type="ARBA" id="ARBA00022679"/>
    </source>
</evidence>
<feature type="binding site" evidence="12">
    <location>
        <position position="56"/>
    </location>
    <ligand>
        <name>ATP</name>
        <dbReference type="ChEBI" id="CHEBI:30616"/>
    </ligand>
</feature>
<name>A0A7M7KFG6_VARDE</name>
<proteinExistence type="inferred from homology"/>
<dbReference type="InterPro" id="IPR000959">
    <property type="entry name" value="POLO_box_dom"/>
</dbReference>
<dbReference type="SUPFAM" id="SSF82615">
    <property type="entry name" value="Polo-box domain"/>
    <property type="match status" value="2"/>
</dbReference>
<dbReference type="PROSITE" id="PS50078">
    <property type="entry name" value="POLO_BOX"/>
    <property type="match status" value="2"/>
</dbReference>
<evidence type="ECO:0000313" key="16">
    <source>
        <dbReference type="EnsemblMetazoa" id="XP_022665992"/>
    </source>
</evidence>
<dbReference type="InterPro" id="IPR008271">
    <property type="entry name" value="Ser/Thr_kinase_AS"/>
</dbReference>
<dbReference type="InterPro" id="IPR017441">
    <property type="entry name" value="Protein_kinase_ATP_BS"/>
</dbReference>
<evidence type="ECO:0000256" key="10">
    <source>
        <dbReference type="ARBA" id="ARBA00047802"/>
    </source>
</evidence>
<dbReference type="InterPro" id="IPR033695">
    <property type="entry name" value="POLO_box_2"/>
</dbReference>
<dbReference type="OMA" id="IQIHKSM"/>
<organism evidence="16 17">
    <name type="scientific">Varroa destructor</name>
    <name type="common">Honeybee mite</name>
    <dbReference type="NCBI Taxonomy" id="109461"/>
    <lineage>
        <taxon>Eukaryota</taxon>
        <taxon>Metazoa</taxon>
        <taxon>Ecdysozoa</taxon>
        <taxon>Arthropoda</taxon>
        <taxon>Chelicerata</taxon>
        <taxon>Arachnida</taxon>
        <taxon>Acari</taxon>
        <taxon>Parasitiformes</taxon>
        <taxon>Mesostigmata</taxon>
        <taxon>Gamasina</taxon>
        <taxon>Dermanyssoidea</taxon>
        <taxon>Varroidae</taxon>
        <taxon>Varroa</taxon>
    </lineage>
</organism>
<dbReference type="Gene3D" id="1.10.510.10">
    <property type="entry name" value="Transferase(Phosphotransferase) domain 1"/>
    <property type="match status" value="1"/>
</dbReference>
<keyword evidence="7 13" id="KW-0418">Kinase</keyword>
<dbReference type="GO" id="GO:0005813">
    <property type="term" value="C:centrosome"/>
    <property type="evidence" value="ECO:0007669"/>
    <property type="project" value="UniProtKB-SubCell"/>
</dbReference>
<dbReference type="Gene3D" id="3.30.200.20">
    <property type="entry name" value="Phosphorylase Kinase, domain 1"/>
    <property type="match status" value="1"/>
</dbReference>
<evidence type="ECO:0000256" key="9">
    <source>
        <dbReference type="ARBA" id="ARBA00023212"/>
    </source>
</evidence>
<dbReference type="OrthoDB" id="408964at2759"/>
<dbReference type="PROSITE" id="PS50011">
    <property type="entry name" value="PROTEIN_KINASE_DOM"/>
    <property type="match status" value="1"/>
</dbReference>
<evidence type="ECO:0000259" key="15">
    <source>
        <dbReference type="PROSITE" id="PS50078"/>
    </source>
</evidence>
<evidence type="ECO:0000313" key="17">
    <source>
        <dbReference type="Proteomes" id="UP000594260"/>
    </source>
</evidence>
<evidence type="ECO:0000256" key="12">
    <source>
        <dbReference type="PROSITE-ProRule" id="PRU10141"/>
    </source>
</evidence>
<keyword evidence="2" id="KW-0963">Cytoplasm</keyword>
<dbReference type="GO" id="GO:0000922">
    <property type="term" value="C:spindle pole"/>
    <property type="evidence" value="ECO:0007669"/>
    <property type="project" value="TreeGrafter"/>
</dbReference>
<dbReference type="FunFam" id="3.30.1120.30:FF:000001">
    <property type="entry name" value="Serine/threonine-protein kinase PLK"/>
    <property type="match status" value="1"/>
</dbReference>
<dbReference type="EC" id="2.7.11.21" evidence="13"/>
<keyword evidence="9" id="KW-0206">Cytoskeleton</keyword>
<sequence>MEPKQTSKKTCPSFPADAVLQNGTEKYKLGRFLGKGGFAQCWEVRNLESNRISACKVVHKSMLTKPHQKEKMLQEIRIHRKLSHKFIVKFYSHFEDSENVYVLLELCKRRSLMEVLKRRSRLTYHETRYFMHQLLEGVSYLHNINIIHRDLKLGNLFLTGDIQLRIGDFGLATEIDGDHDRRRTLCGTPNYIAPEILEKVGHSFEVDIWSCGCILYTLLVGKPPFETPHLRQTYAKIQKVEYCIDPVRVPPLAKAMIEEMLQKNPKKRPTAVAALSHGIFTESALPAALPESILTTEPRLNPSTARRPLREFNAGNLPPIANGGSGSRECVEDKDVALKHINSLEEQLGALLKSGFVETELLPLEQDNAADPAAMPVYWVSKWVDYTDKYGLGYQLCDNSLAVLFNDHSRMVLLGDKQVHFIDHQNRESYHTIDAYPKDLEKKVVLLKYFRQYMQQHLMTAGADVPVPACVDVARVPYLRVWFRTQSAIVLFLSNGTLQLNFFRDHTKIILCPLMGAVSYIDKLKNFRTYSLATMHQACPAELSARLKYTLTICAKVREHLTRV</sequence>
<dbReference type="CDD" id="cd14099">
    <property type="entry name" value="STKc_PLK"/>
    <property type="match status" value="1"/>
</dbReference>
<keyword evidence="17" id="KW-1185">Reference proteome</keyword>
<evidence type="ECO:0000256" key="2">
    <source>
        <dbReference type="ARBA" id="ARBA00022490"/>
    </source>
</evidence>
<evidence type="ECO:0000256" key="5">
    <source>
        <dbReference type="ARBA" id="ARBA00022737"/>
    </source>
</evidence>
<dbReference type="InterPro" id="IPR033701">
    <property type="entry name" value="POLO_box_1"/>
</dbReference>
<dbReference type="Pfam" id="PF00659">
    <property type="entry name" value="POLO_box"/>
    <property type="match status" value="2"/>
</dbReference>
<dbReference type="FunFam" id="1.10.510.10:FF:000571">
    <property type="entry name" value="Maternal embryonic leucine zipper kinase"/>
    <property type="match status" value="1"/>
</dbReference>
<protein>
    <recommendedName>
        <fullName evidence="13">Serine/threonine-protein kinase PLK</fullName>
        <ecNumber evidence="13">2.7.11.21</ecNumber>
    </recommendedName>
    <alternativeName>
        <fullName evidence="13">Polo-like kinase</fullName>
    </alternativeName>
</protein>
<comment type="catalytic activity">
    <reaction evidence="10 13">
        <text>L-threonyl-[protein] + ATP = O-phospho-L-threonyl-[protein] + ADP + H(+)</text>
        <dbReference type="Rhea" id="RHEA:46608"/>
        <dbReference type="Rhea" id="RHEA-COMP:11060"/>
        <dbReference type="Rhea" id="RHEA-COMP:11605"/>
        <dbReference type="ChEBI" id="CHEBI:15378"/>
        <dbReference type="ChEBI" id="CHEBI:30013"/>
        <dbReference type="ChEBI" id="CHEBI:30616"/>
        <dbReference type="ChEBI" id="CHEBI:61977"/>
        <dbReference type="ChEBI" id="CHEBI:456216"/>
        <dbReference type="EC" id="2.7.11.21"/>
    </reaction>
</comment>
<keyword evidence="3 13" id="KW-0723">Serine/threonine-protein kinase</keyword>
<dbReference type="RefSeq" id="XP_022665992.1">
    <property type="nucleotide sequence ID" value="XM_022810257.1"/>
</dbReference>
<evidence type="ECO:0000256" key="3">
    <source>
        <dbReference type="ARBA" id="ARBA00022527"/>
    </source>
</evidence>
<dbReference type="Gene3D" id="3.30.1120.30">
    <property type="entry name" value="POLO box domain"/>
    <property type="match status" value="2"/>
</dbReference>
<dbReference type="GO" id="GO:0005524">
    <property type="term" value="F:ATP binding"/>
    <property type="evidence" value="ECO:0007669"/>
    <property type="project" value="UniProtKB-UniRule"/>
</dbReference>
<feature type="domain" description="Protein kinase" evidence="14">
    <location>
        <begin position="27"/>
        <end position="280"/>
    </location>
</feature>
<dbReference type="FunFam" id="3.30.200.20:FF:000091">
    <property type="entry name" value="Serine/threonine-protein kinase PLK"/>
    <property type="match status" value="1"/>
</dbReference>
<reference evidence="16" key="1">
    <citation type="submission" date="2021-01" db="UniProtKB">
        <authorList>
            <consortium name="EnsemblMetazoa"/>
        </authorList>
    </citation>
    <scope>IDENTIFICATION</scope>
</reference>
<keyword evidence="4 13" id="KW-0808">Transferase</keyword>
<evidence type="ECO:0000256" key="1">
    <source>
        <dbReference type="ARBA" id="ARBA00004300"/>
    </source>
</evidence>
<comment type="similarity">
    <text evidence="13">Belongs to the protein kinase superfamily. Ser/Thr protein kinase family. CDC5/Polo subfamily.</text>
</comment>
<evidence type="ECO:0000256" key="6">
    <source>
        <dbReference type="ARBA" id="ARBA00022741"/>
    </source>
</evidence>
<dbReference type="AlphaFoldDB" id="A0A7M7KFG6"/>